<comment type="caution">
    <text evidence="1">The sequence shown here is derived from an EMBL/GenBank/DDBJ whole genome shotgun (WGS) entry which is preliminary data.</text>
</comment>
<dbReference type="Proteomes" id="UP000550260">
    <property type="component" value="Unassembled WGS sequence"/>
</dbReference>
<proteinExistence type="predicted"/>
<evidence type="ECO:0000313" key="1">
    <source>
        <dbReference type="EMBL" id="MBB2506356.1"/>
    </source>
</evidence>
<accession>A0A8E2B9P5</accession>
<gene>
    <name evidence="1" type="ORF">H5411_45545</name>
</gene>
<dbReference type="AlphaFoldDB" id="A0A8E2B9P5"/>
<protein>
    <submittedName>
        <fullName evidence="1">Uncharacterized protein</fullName>
    </submittedName>
</protein>
<sequence>MDVTIEHVASTTDELADRIAETSHIISQRVIDPDQVELVVTGDFVASVRARATNAVEANHYSPERGSGVAIAKTIVDGDRSIIVVPGFVLSGVENVFDELGRHCISHEALHALLKQRGEDTSAASARLATTQSERDYLTSAGVIAEEYRVEACLAVEGSTPPTTSQSGFDDALEAARLTFLDAIILRHPAESMHRPSATARQGTHHLGIQLGYLAAELTNAHGTVPAIPPTALARNPLWARLVGPSWQRIAGVLSELPDASNPTAEDALTQTVLSLANALKDWIRHVGFVWRDTPEGGLYFDVLRHDFD</sequence>
<dbReference type="RefSeq" id="WP_183127914.1">
    <property type="nucleotide sequence ID" value="NZ_JACJHR010000170.1"/>
</dbReference>
<evidence type="ECO:0000313" key="2">
    <source>
        <dbReference type="Proteomes" id="UP000550260"/>
    </source>
</evidence>
<organism evidence="1 2">
    <name type="scientific">Amycolatopsis echigonensis</name>
    <dbReference type="NCBI Taxonomy" id="2576905"/>
    <lineage>
        <taxon>Bacteria</taxon>
        <taxon>Bacillati</taxon>
        <taxon>Actinomycetota</taxon>
        <taxon>Actinomycetes</taxon>
        <taxon>Pseudonocardiales</taxon>
        <taxon>Pseudonocardiaceae</taxon>
        <taxon>Amycolatopsis</taxon>
    </lineage>
</organism>
<dbReference type="EMBL" id="JACJHR010000170">
    <property type="protein sequence ID" value="MBB2506356.1"/>
    <property type="molecule type" value="Genomic_DNA"/>
</dbReference>
<reference evidence="1 2" key="1">
    <citation type="submission" date="2020-08" db="EMBL/GenBank/DDBJ databases">
        <title>Amycolatopsis echigonensis JCM 21831.</title>
        <authorList>
            <person name="Tedsree N."/>
            <person name="Kuncharoen N."/>
            <person name="Likhitwitayawuid K."/>
            <person name="Tanasupawat S."/>
        </authorList>
    </citation>
    <scope>NUCLEOTIDE SEQUENCE [LARGE SCALE GENOMIC DNA]</scope>
    <source>
        <strain evidence="1 2">JCM 21831</strain>
    </source>
</reference>
<name>A0A8E2B9P5_9PSEU</name>